<proteinExistence type="predicted"/>
<evidence type="ECO:0000313" key="2">
    <source>
        <dbReference type="Proteomes" id="UP000295706"/>
    </source>
</evidence>
<organism evidence="1 2">
    <name type="scientific">Arundinibacter roseus</name>
    <dbReference type="NCBI Taxonomy" id="2070510"/>
    <lineage>
        <taxon>Bacteria</taxon>
        <taxon>Pseudomonadati</taxon>
        <taxon>Bacteroidota</taxon>
        <taxon>Cytophagia</taxon>
        <taxon>Cytophagales</taxon>
        <taxon>Spirosomataceae</taxon>
        <taxon>Arundinibacter</taxon>
    </lineage>
</organism>
<comment type="caution">
    <text evidence="1">The sequence shown here is derived from an EMBL/GenBank/DDBJ whole genome shotgun (WGS) entry which is preliminary data.</text>
</comment>
<dbReference type="Proteomes" id="UP000295706">
    <property type="component" value="Unassembled WGS sequence"/>
</dbReference>
<protein>
    <submittedName>
        <fullName evidence="1">Uncharacterized protein</fullName>
    </submittedName>
</protein>
<reference evidence="1 2" key="1">
    <citation type="submission" date="2019-02" db="EMBL/GenBank/DDBJ databases">
        <title>Arundinibacter roseus gen. nov., sp. nov., a new member of the family Cytophagaceae.</title>
        <authorList>
            <person name="Szuroczki S."/>
            <person name="Khayer B."/>
            <person name="Sproer C."/>
            <person name="Toumi M."/>
            <person name="Szabo A."/>
            <person name="Felfoldi T."/>
            <person name="Schumann P."/>
            <person name="Toth E."/>
        </authorList>
    </citation>
    <scope>NUCLEOTIDE SEQUENCE [LARGE SCALE GENOMIC DNA]</scope>
    <source>
        <strain evidence="1 2">DMA-k-7a</strain>
    </source>
</reference>
<accession>A0A4R4KK58</accession>
<dbReference type="EMBL" id="SMJU01000004">
    <property type="protein sequence ID" value="TDB66961.1"/>
    <property type="molecule type" value="Genomic_DNA"/>
</dbReference>
<dbReference type="OrthoDB" id="1467713at2"/>
<keyword evidence="2" id="KW-1185">Reference proteome</keyword>
<dbReference type="AlphaFoldDB" id="A0A4R4KK58"/>
<sequence>MRYVKDMPHSQYKISLYQWNGKYIIKFEAGRMFEQIYKIDETDLGGIEDIDALLDSTFVSSVTERFGTMFQDFQESMERNNLLF</sequence>
<gene>
    <name evidence="1" type="ORF">EZE20_07535</name>
</gene>
<name>A0A4R4KK58_9BACT</name>
<evidence type="ECO:0000313" key="1">
    <source>
        <dbReference type="EMBL" id="TDB66961.1"/>
    </source>
</evidence>
<dbReference type="RefSeq" id="WP_132116129.1">
    <property type="nucleotide sequence ID" value="NZ_SMJU01000004.1"/>
</dbReference>